<evidence type="ECO:0000259" key="5">
    <source>
        <dbReference type="Pfam" id="PF08263"/>
    </source>
</evidence>
<dbReference type="Gramene" id="AET6Gv20339600.14">
    <property type="protein sequence ID" value="AET6Gv20339600.14"/>
    <property type="gene ID" value="AET6Gv20339600"/>
</dbReference>
<evidence type="ECO:0000313" key="6">
    <source>
        <dbReference type="EnsemblPlants" id="AET6Gv20339600.14"/>
    </source>
</evidence>
<evidence type="ECO:0000313" key="7">
    <source>
        <dbReference type="Proteomes" id="UP000015105"/>
    </source>
</evidence>
<dbReference type="SUPFAM" id="SSF52058">
    <property type="entry name" value="L domain-like"/>
    <property type="match status" value="1"/>
</dbReference>
<proteinExistence type="predicted"/>
<dbReference type="InterPro" id="IPR053211">
    <property type="entry name" value="DNA_repair-toleration"/>
</dbReference>
<dbReference type="Proteomes" id="UP000015105">
    <property type="component" value="Chromosome 6D"/>
</dbReference>
<dbReference type="PANTHER" id="PTHR48060:SF19">
    <property type="entry name" value="LEUCINE-RICH REPEAT-CONTAINING N-TERMINAL PLANT-TYPE DOMAIN-CONTAINING PROTEIN"/>
    <property type="match status" value="1"/>
</dbReference>
<dbReference type="Pfam" id="PF00560">
    <property type="entry name" value="LRR_1"/>
    <property type="match status" value="5"/>
</dbReference>
<dbReference type="Pfam" id="PF13855">
    <property type="entry name" value="LRR_8"/>
    <property type="match status" value="1"/>
</dbReference>
<dbReference type="Gramene" id="AET6Gv20339600.26">
    <property type="protein sequence ID" value="AET6Gv20339600.26"/>
    <property type="gene ID" value="AET6Gv20339600"/>
</dbReference>
<evidence type="ECO:0000256" key="2">
    <source>
        <dbReference type="ARBA" id="ARBA00022729"/>
    </source>
</evidence>
<reference evidence="6" key="3">
    <citation type="journal article" date="2017" name="Nature">
        <title>Genome sequence of the progenitor of the wheat D genome Aegilops tauschii.</title>
        <authorList>
            <person name="Luo M.C."/>
            <person name="Gu Y.Q."/>
            <person name="Puiu D."/>
            <person name="Wang H."/>
            <person name="Twardziok S.O."/>
            <person name="Deal K.R."/>
            <person name="Huo N."/>
            <person name="Zhu T."/>
            <person name="Wang L."/>
            <person name="Wang Y."/>
            <person name="McGuire P.E."/>
            <person name="Liu S."/>
            <person name="Long H."/>
            <person name="Ramasamy R.K."/>
            <person name="Rodriguez J.C."/>
            <person name="Van S.L."/>
            <person name="Yuan L."/>
            <person name="Wang Z."/>
            <person name="Xia Z."/>
            <person name="Xiao L."/>
            <person name="Anderson O.D."/>
            <person name="Ouyang S."/>
            <person name="Liang Y."/>
            <person name="Zimin A.V."/>
            <person name="Pertea G."/>
            <person name="Qi P."/>
            <person name="Bennetzen J.L."/>
            <person name="Dai X."/>
            <person name="Dawson M.W."/>
            <person name="Muller H.G."/>
            <person name="Kugler K."/>
            <person name="Rivarola-Duarte L."/>
            <person name="Spannagl M."/>
            <person name="Mayer K.F.X."/>
            <person name="Lu F.H."/>
            <person name="Bevan M.W."/>
            <person name="Leroy P."/>
            <person name="Li P."/>
            <person name="You F.M."/>
            <person name="Sun Q."/>
            <person name="Liu Z."/>
            <person name="Lyons E."/>
            <person name="Wicker T."/>
            <person name="Salzberg S.L."/>
            <person name="Devos K.M."/>
            <person name="Dvorak J."/>
        </authorList>
    </citation>
    <scope>NUCLEOTIDE SEQUENCE [LARGE SCALE GENOMIC DNA]</scope>
    <source>
        <strain evidence="6">cv. AL8/78</strain>
    </source>
</reference>
<feature type="chain" id="PRO_5042372711" description="Leucine-rich repeat-containing N-terminal plant-type domain-containing protein" evidence="4">
    <location>
        <begin position="26"/>
        <end position="314"/>
    </location>
</feature>
<dbReference type="Pfam" id="PF08263">
    <property type="entry name" value="LRRNT_2"/>
    <property type="match status" value="1"/>
</dbReference>
<dbReference type="FunFam" id="3.80.10.10:FF:000530">
    <property type="entry name" value="Receptor-like protein 2"/>
    <property type="match status" value="1"/>
</dbReference>
<dbReference type="AlphaFoldDB" id="A0A453NE56"/>
<reference evidence="6" key="4">
    <citation type="submission" date="2019-03" db="UniProtKB">
        <authorList>
            <consortium name="EnsemblPlants"/>
        </authorList>
    </citation>
    <scope>IDENTIFICATION</scope>
</reference>
<accession>A0A453NE56</accession>
<dbReference type="PANTHER" id="PTHR48060">
    <property type="entry name" value="DNA DAMAGE-REPAIR/TOLERATION PROTEIN DRT100"/>
    <property type="match status" value="1"/>
</dbReference>
<reference evidence="7" key="1">
    <citation type="journal article" date="2014" name="Science">
        <title>Ancient hybridizations among the ancestral genomes of bread wheat.</title>
        <authorList>
            <consortium name="International Wheat Genome Sequencing Consortium,"/>
            <person name="Marcussen T."/>
            <person name="Sandve S.R."/>
            <person name="Heier L."/>
            <person name="Spannagl M."/>
            <person name="Pfeifer M."/>
            <person name="Jakobsen K.S."/>
            <person name="Wulff B.B."/>
            <person name="Steuernagel B."/>
            <person name="Mayer K.F."/>
            <person name="Olsen O.A."/>
        </authorList>
    </citation>
    <scope>NUCLEOTIDE SEQUENCE [LARGE SCALE GENOMIC DNA]</scope>
    <source>
        <strain evidence="7">cv. AL8/78</strain>
    </source>
</reference>
<dbReference type="EnsemblPlants" id="AET6Gv20339600.14">
    <property type="protein sequence ID" value="AET6Gv20339600.14"/>
    <property type="gene ID" value="AET6Gv20339600"/>
</dbReference>
<protein>
    <recommendedName>
        <fullName evidence="5">Leucine-rich repeat-containing N-terminal plant-type domain-containing protein</fullName>
    </recommendedName>
</protein>
<name>A0A453NE56_AEGTS</name>
<reference evidence="7" key="2">
    <citation type="journal article" date="2017" name="Nat. Plants">
        <title>The Aegilops tauschii genome reveals multiple impacts of transposons.</title>
        <authorList>
            <person name="Zhao G."/>
            <person name="Zou C."/>
            <person name="Li K."/>
            <person name="Wang K."/>
            <person name="Li T."/>
            <person name="Gao L."/>
            <person name="Zhang X."/>
            <person name="Wang H."/>
            <person name="Yang Z."/>
            <person name="Liu X."/>
            <person name="Jiang W."/>
            <person name="Mao L."/>
            <person name="Kong X."/>
            <person name="Jiao Y."/>
            <person name="Jia J."/>
        </authorList>
    </citation>
    <scope>NUCLEOTIDE SEQUENCE [LARGE SCALE GENOMIC DNA]</scope>
    <source>
        <strain evidence="7">cv. AL8/78</strain>
    </source>
</reference>
<feature type="domain" description="Leucine-rich repeat-containing N-terminal plant-type" evidence="5">
    <location>
        <begin position="29"/>
        <end position="65"/>
    </location>
</feature>
<dbReference type="Gene3D" id="3.80.10.10">
    <property type="entry name" value="Ribonuclease Inhibitor"/>
    <property type="match status" value="1"/>
</dbReference>
<dbReference type="InterPro" id="IPR001611">
    <property type="entry name" value="Leu-rich_rpt"/>
</dbReference>
<evidence type="ECO:0000256" key="1">
    <source>
        <dbReference type="ARBA" id="ARBA00022614"/>
    </source>
</evidence>
<keyword evidence="2 4" id="KW-0732">Signal</keyword>
<dbReference type="EnsemblPlants" id="AET6Gv20339600.26">
    <property type="protein sequence ID" value="AET6Gv20339600.26"/>
    <property type="gene ID" value="AET6Gv20339600"/>
</dbReference>
<evidence type="ECO:0000256" key="4">
    <source>
        <dbReference type="SAM" id="SignalP"/>
    </source>
</evidence>
<dbReference type="InterPro" id="IPR032675">
    <property type="entry name" value="LRR_dom_sf"/>
</dbReference>
<dbReference type="InterPro" id="IPR013210">
    <property type="entry name" value="LRR_N_plant-typ"/>
</dbReference>
<keyword evidence="3" id="KW-0677">Repeat</keyword>
<keyword evidence="1" id="KW-0433">Leucine-rich repeat</keyword>
<organism evidence="6 7">
    <name type="scientific">Aegilops tauschii subsp. strangulata</name>
    <name type="common">Goatgrass</name>
    <dbReference type="NCBI Taxonomy" id="200361"/>
    <lineage>
        <taxon>Eukaryota</taxon>
        <taxon>Viridiplantae</taxon>
        <taxon>Streptophyta</taxon>
        <taxon>Embryophyta</taxon>
        <taxon>Tracheophyta</taxon>
        <taxon>Spermatophyta</taxon>
        <taxon>Magnoliopsida</taxon>
        <taxon>Liliopsida</taxon>
        <taxon>Poales</taxon>
        <taxon>Poaceae</taxon>
        <taxon>BOP clade</taxon>
        <taxon>Pooideae</taxon>
        <taxon>Triticodae</taxon>
        <taxon>Triticeae</taxon>
        <taxon>Triticinae</taxon>
        <taxon>Aegilops</taxon>
    </lineage>
</organism>
<keyword evidence="7" id="KW-1185">Reference proteome</keyword>
<reference evidence="6" key="5">
    <citation type="journal article" date="2021" name="G3 (Bethesda)">
        <title>Aegilops tauschii genome assembly Aet v5.0 features greater sequence contiguity and improved annotation.</title>
        <authorList>
            <person name="Wang L."/>
            <person name="Zhu T."/>
            <person name="Rodriguez J.C."/>
            <person name="Deal K.R."/>
            <person name="Dubcovsky J."/>
            <person name="McGuire P.E."/>
            <person name="Lux T."/>
            <person name="Spannagl M."/>
            <person name="Mayer K.F.X."/>
            <person name="Baldrich P."/>
            <person name="Meyers B.C."/>
            <person name="Huo N."/>
            <person name="Gu Y.Q."/>
            <person name="Zhou H."/>
            <person name="Devos K.M."/>
            <person name="Bennetzen J.L."/>
            <person name="Unver T."/>
            <person name="Budak H."/>
            <person name="Gulick P.J."/>
            <person name="Galiba G."/>
            <person name="Kalapos B."/>
            <person name="Nelson D.R."/>
            <person name="Li P."/>
            <person name="You F.M."/>
            <person name="Luo M.C."/>
            <person name="Dvorak J."/>
        </authorList>
    </citation>
    <scope>NUCLEOTIDE SEQUENCE [LARGE SCALE GENOMIC DNA]</scope>
    <source>
        <strain evidence="6">cv. AL8/78</strain>
    </source>
</reference>
<sequence>MHFFNVPTAVLQLFVLLILASPTTACTKQEKCYLLRFLAGLSRDGGLATSWRDSSTDCCEWLGITSLLHVNLSYNSFSGGLPPELMSSRSIIVLDVSFCQLNGPLPELPSLVTTDWPLQVLNISSNQFSSEFPSATWKMMKNLIALNASNNSFTGQIPSSLCLGSPSLALLDLCYNQLSGDIPTALGDCSKLKVLKVGHNNLSGTLPVEIFCATSLEYLSFPNNALQGELDGAHIVKLSNLLTLDLGGNSFSGNFPESIDQLRRLEELHLGSNKMSGELPSTLSNCTHLKTTLISRSTTSVEIWAISTSPPFKV</sequence>
<evidence type="ECO:0000256" key="3">
    <source>
        <dbReference type="ARBA" id="ARBA00022737"/>
    </source>
</evidence>
<feature type="signal peptide" evidence="4">
    <location>
        <begin position="1"/>
        <end position="25"/>
    </location>
</feature>